<sequence length="603" mass="64645">MHGLRPSSLGALHLGIALLAIGANATPLTKRSIDNWNDITPSSDLTWTSCFDDFLCAKLQVPLDYENPDAGTASLAFIKLPAEQDPDSAQSLVLNNGGPGASGINFVTSYPSELRQAFGPQYNLVSFDPRGVNNSDLVVDCFRGDTAARKYFTTSFYSEVVDASPAAPSMHFSAIQSYGKWCSDTLKQNTTAKYISTPAVAEDLLTFAKAESKAAGKSESDAKLWFYAMSYGSVIGSTFASLFPENVGRLILDGVMDGEDYYNGQWKSHTEDSDKAILTFPKFCHQAGAEKCAFWGPSTQNITDRMDNLLTNLKSTSSNETTSGATYSELVFAMTLSSYGPLKMFPMLAQGLAALEKGEGSAIASMGSWLSTQSSNDARALISCVDTYGLATLANLDSLNDYVSYLTGTSKYLGSAMAEIAPRALCSAIEMGLPTGPSFHGSLPPSSKNTAFPILFASNTIDPVTPLAGAKKISQAFAGSVLLTQNNVGHTAITAASDCYLQNIKDYLGGTVPKQSVTCDWDRVPFQDAIFISPIVAQCCHPNSEATGTTHTKGGYFLDEDVNAFDAPFFQLSELEFLAMDPRQKMLLENAYHALENGTSTTI</sequence>
<accession>A0ACC3BAC3</accession>
<comment type="caution">
    <text evidence="1">The sequence shown here is derived from an EMBL/GenBank/DDBJ whole genome shotgun (WGS) entry which is preliminary data.</text>
</comment>
<organism evidence="1 2">
    <name type="scientific">Aspergillus melleus</name>
    <dbReference type="NCBI Taxonomy" id="138277"/>
    <lineage>
        <taxon>Eukaryota</taxon>
        <taxon>Fungi</taxon>
        <taxon>Dikarya</taxon>
        <taxon>Ascomycota</taxon>
        <taxon>Pezizomycotina</taxon>
        <taxon>Eurotiomycetes</taxon>
        <taxon>Eurotiomycetidae</taxon>
        <taxon>Eurotiales</taxon>
        <taxon>Aspergillaceae</taxon>
        <taxon>Aspergillus</taxon>
        <taxon>Aspergillus subgen. Circumdati</taxon>
    </lineage>
</organism>
<keyword evidence="2" id="KW-1185">Reference proteome</keyword>
<dbReference type="EMBL" id="JAOPJF010000011">
    <property type="protein sequence ID" value="KAK1147512.1"/>
    <property type="molecule type" value="Genomic_DNA"/>
</dbReference>
<evidence type="ECO:0000313" key="1">
    <source>
        <dbReference type="EMBL" id="KAK1147512.1"/>
    </source>
</evidence>
<evidence type="ECO:0000313" key="2">
    <source>
        <dbReference type="Proteomes" id="UP001177260"/>
    </source>
</evidence>
<gene>
    <name evidence="1" type="ORF">N8T08_000852</name>
</gene>
<protein>
    <submittedName>
        <fullName evidence="1">PKS/NRPS-like protein biosynthetic cluster</fullName>
    </submittedName>
</protein>
<reference evidence="1 2" key="1">
    <citation type="journal article" date="2023" name="ACS Omega">
        <title>Identification of the Neoaspergillic Acid Biosynthesis Gene Cluster by Establishing an In Vitro CRISPR-Ribonucleoprotein Genetic System in Aspergillus melleus.</title>
        <authorList>
            <person name="Yuan B."/>
            <person name="Grau M.F."/>
            <person name="Murata R.M."/>
            <person name="Torok T."/>
            <person name="Venkateswaran K."/>
            <person name="Stajich J.E."/>
            <person name="Wang C.C.C."/>
        </authorList>
    </citation>
    <scope>NUCLEOTIDE SEQUENCE [LARGE SCALE GENOMIC DNA]</scope>
    <source>
        <strain evidence="1 2">IMV 1140</strain>
    </source>
</reference>
<name>A0ACC3BAC3_9EURO</name>
<dbReference type="Proteomes" id="UP001177260">
    <property type="component" value="Unassembled WGS sequence"/>
</dbReference>
<proteinExistence type="predicted"/>